<keyword evidence="3" id="KW-1185">Reference proteome</keyword>
<sequence>MGSSSKEETASDGDTTSGGASPSNDGRLFSEGERVLAYHGPRVYGAKANNITPSLSLAFLRFSVGCWRNLNSGD</sequence>
<evidence type="ECO:0000313" key="2">
    <source>
        <dbReference type="EMBL" id="CAH2076263.1"/>
    </source>
</evidence>
<dbReference type="AlphaFoldDB" id="A0AAU9SZG3"/>
<organism evidence="2 3">
    <name type="scientific">Thlaspi arvense</name>
    <name type="common">Field penny-cress</name>
    <dbReference type="NCBI Taxonomy" id="13288"/>
    <lineage>
        <taxon>Eukaryota</taxon>
        <taxon>Viridiplantae</taxon>
        <taxon>Streptophyta</taxon>
        <taxon>Embryophyta</taxon>
        <taxon>Tracheophyta</taxon>
        <taxon>Spermatophyta</taxon>
        <taxon>Magnoliopsida</taxon>
        <taxon>eudicotyledons</taxon>
        <taxon>Gunneridae</taxon>
        <taxon>Pentapetalae</taxon>
        <taxon>rosids</taxon>
        <taxon>malvids</taxon>
        <taxon>Brassicales</taxon>
        <taxon>Brassicaceae</taxon>
        <taxon>Thlaspideae</taxon>
        <taxon>Thlaspi</taxon>
    </lineage>
</organism>
<feature type="compositionally biased region" description="Polar residues" evidence="1">
    <location>
        <begin position="12"/>
        <end position="24"/>
    </location>
</feature>
<evidence type="ECO:0000256" key="1">
    <source>
        <dbReference type="SAM" id="MobiDB-lite"/>
    </source>
</evidence>
<accession>A0AAU9SZG3</accession>
<reference evidence="2 3" key="1">
    <citation type="submission" date="2022-03" db="EMBL/GenBank/DDBJ databases">
        <authorList>
            <person name="Nunn A."/>
            <person name="Chopra R."/>
            <person name="Nunn A."/>
            <person name="Contreras Garrido A."/>
        </authorList>
    </citation>
    <scope>NUCLEOTIDE SEQUENCE [LARGE SCALE GENOMIC DNA]</scope>
</reference>
<protein>
    <submittedName>
        <fullName evidence="2">Uncharacterized protein</fullName>
    </submittedName>
</protein>
<dbReference type="EMBL" id="OU466863">
    <property type="protein sequence ID" value="CAH2076263.1"/>
    <property type="molecule type" value="Genomic_DNA"/>
</dbReference>
<dbReference type="Proteomes" id="UP000836841">
    <property type="component" value="Chromosome 7"/>
</dbReference>
<evidence type="ECO:0000313" key="3">
    <source>
        <dbReference type="Proteomes" id="UP000836841"/>
    </source>
</evidence>
<gene>
    <name evidence="2" type="ORF">TAV2_LOCUS25304</name>
</gene>
<feature type="region of interest" description="Disordered" evidence="1">
    <location>
        <begin position="1"/>
        <end position="28"/>
    </location>
</feature>
<name>A0AAU9SZG3_THLAR</name>
<proteinExistence type="predicted"/>